<dbReference type="PROSITE" id="PS50075">
    <property type="entry name" value="CARRIER"/>
    <property type="match status" value="1"/>
</dbReference>
<dbReference type="Pfam" id="PF00857">
    <property type="entry name" value="Isochorismatase"/>
    <property type="match status" value="1"/>
</dbReference>
<feature type="domain" description="Carrier" evidence="6">
    <location>
        <begin position="221"/>
        <end position="297"/>
    </location>
</feature>
<proteinExistence type="inferred from homology"/>
<dbReference type="InterPro" id="IPR036380">
    <property type="entry name" value="Isochorismatase-like_sf"/>
</dbReference>
<dbReference type="Proteomes" id="UP001372526">
    <property type="component" value="Unassembled WGS sequence"/>
</dbReference>
<dbReference type="PANTHER" id="PTHR43540:SF3">
    <property type="entry name" value="ENTEROBACTIN SYNTHASE COMPONENT B"/>
    <property type="match status" value="1"/>
</dbReference>
<dbReference type="Gene3D" id="3.40.50.850">
    <property type="entry name" value="Isochorismatase-like"/>
    <property type="match status" value="1"/>
</dbReference>
<dbReference type="RefSeq" id="WP_336474202.1">
    <property type="nucleotide sequence ID" value="NZ_JBAWSX010000019.1"/>
</dbReference>
<dbReference type="EC" id="3.3.2.1" evidence="3"/>
<name>A0ABU8FMI4_9BACI</name>
<evidence type="ECO:0000313" key="7">
    <source>
        <dbReference type="EMBL" id="MEI4803903.1"/>
    </source>
</evidence>
<dbReference type="PIRSF" id="PIRSF001111">
    <property type="entry name" value="Isochorismatase"/>
    <property type="match status" value="1"/>
</dbReference>
<dbReference type="InterPro" id="IPR036736">
    <property type="entry name" value="ACP-like_sf"/>
</dbReference>
<sequence length="310" mass="35018">MAIPAISVYTMPVEADLPNNKVMWKPDPKRAVLLIHDMQEYFLDAYHAAESPRVELISNIQSIRKACKGLSIPVIYTAQPGGQTIEQRGLLQDFWGAGIPDGPHKKKIVDELAPDEDDIFLTKWRYSAFKKTNLLEILHKQERDQLIICGVYAHIGCLLTACEAFMDGIQPFFIADAVADFSQEHHKQAVQYASDRCAVTLTTNLLLKDLQNLNDASSIEGDSRFTLQRVREQVAELLRESPSAIGEDEDLLNRGMDSVRIMNLVEKWRQVGVEVTFADLAERPTISEWFNLLSSQTEKVLSNTDNMIKE</sequence>
<keyword evidence="8" id="KW-1185">Reference proteome</keyword>
<evidence type="ECO:0000256" key="4">
    <source>
        <dbReference type="ARBA" id="ARBA00022801"/>
    </source>
</evidence>
<evidence type="ECO:0000256" key="1">
    <source>
        <dbReference type="ARBA" id="ARBA00004924"/>
    </source>
</evidence>
<dbReference type="EMBL" id="JBAWSX010000019">
    <property type="protein sequence ID" value="MEI4803903.1"/>
    <property type="molecule type" value="Genomic_DNA"/>
</dbReference>
<dbReference type="InterPro" id="IPR000868">
    <property type="entry name" value="Isochorismatase-like_dom"/>
</dbReference>
<comment type="similarity">
    <text evidence="2">Belongs to the isochorismatase family.</text>
</comment>
<gene>
    <name evidence="7" type="ORF">WAZ07_22295</name>
</gene>
<reference evidence="7 8" key="1">
    <citation type="submission" date="2024-01" db="EMBL/GenBank/DDBJ databases">
        <title>Seven novel Bacillus-like species.</title>
        <authorList>
            <person name="Liu G."/>
        </authorList>
    </citation>
    <scope>NUCLEOTIDE SEQUENCE [LARGE SCALE GENOMIC DNA]</scope>
    <source>
        <strain evidence="7 8">FJAT-51639</strain>
    </source>
</reference>
<dbReference type="SUPFAM" id="SSF47336">
    <property type="entry name" value="ACP-like"/>
    <property type="match status" value="1"/>
</dbReference>
<evidence type="ECO:0000259" key="6">
    <source>
        <dbReference type="PROSITE" id="PS50075"/>
    </source>
</evidence>
<dbReference type="PANTHER" id="PTHR43540">
    <property type="entry name" value="PEROXYUREIDOACRYLATE/UREIDOACRYLATE AMIDOHYDROLASE-RELATED"/>
    <property type="match status" value="1"/>
</dbReference>
<comment type="caution">
    <text evidence="7">The sequence shown here is derived from an EMBL/GenBank/DDBJ whole genome shotgun (WGS) entry which is preliminary data.</text>
</comment>
<evidence type="ECO:0000256" key="3">
    <source>
        <dbReference type="ARBA" id="ARBA00012100"/>
    </source>
</evidence>
<accession>A0ABU8FMI4</accession>
<organism evidence="7 8">
    <name type="scientific">Bacillus bruguierae</name>
    <dbReference type="NCBI Taxonomy" id="3127667"/>
    <lineage>
        <taxon>Bacteria</taxon>
        <taxon>Bacillati</taxon>
        <taxon>Bacillota</taxon>
        <taxon>Bacilli</taxon>
        <taxon>Bacillales</taxon>
        <taxon>Bacillaceae</taxon>
        <taxon>Bacillus</taxon>
    </lineage>
</organism>
<dbReference type="PRINTS" id="PR01398">
    <property type="entry name" value="ISCHRISMTASE"/>
</dbReference>
<dbReference type="InterPro" id="IPR009081">
    <property type="entry name" value="PP-bd_ACP"/>
</dbReference>
<dbReference type="Pfam" id="PF00550">
    <property type="entry name" value="PP-binding"/>
    <property type="match status" value="1"/>
</dbReference>
<evidence type="ECO:0000313" key="8">
    <source>
        <dbReference type="Proteomes" id="UP001372526"/>
    </source>
</evidence>
<dbReference type="InterPro" id="IPR016291">
    <property type="entry name" value="Isochorismatase"/>
</dbReference>
<dbReference type="SUPFAM" id="SSF52499">
    <property type="entry name" value="Isochorismatase-like hydrolases"/>
    <property type="match status" value="1"/>
</dbReference>
<comment type="pathway">
    <text evidence="1">Siderophore biosynthesis.</text>
</comment>
<evidence type="ECO:0000256" key="2">
    <source>
        <dbReference type="ARBA" id="ARBA00006336"/>
    </source>
</evidence>
<keyword evidence="4" id="KW-0378">Hydrolase</keyword>
<comment type="catalytic activity">
    <reaction evidence="5">
        <text>isochorismate + H2O = (2S,3S)-2,3-dihydroxy-2,3-dihydrobenzoate + pyruvate</text>
        <dbReference type="Rhea" id="RHEA:11112"/>
        <dbReference type="ChEBI" id="CHEBI:15361"/>
        <dbReference type="ChEBI" id="CHEBI:15377"/>
        <dbReference type="ChEBI" id="CHEBI:29780"/>
        <dbReference type="ChEBI" id="CHEBI:58764"/>
        <dbReference type="EC" id="3.3.2.1"/>
    </reaction>
</comment>
<dbReference type="InterPro" id="IPR050272">
    <property type="entry name" value="Isochorismatase-like_hydrls"/>
</dbReference>
<dbReference type="Gene3D" id="1.10.1200.10">
    <property type="entry name" value="ACP-like"/>
    <property type="match status" value="1"/>
</dbReference>
<protein>
    <recommendedName>
        <fullName evidence="3">isochorismatase</fullName>
        <ecNumber evidence="3">3.3.2.1</ecNumber>
    </recommendedName>
</protein>
<evidence type="ECO:0000256" key="5">
    <source>
        <dbReference type="ARBA" id="ARBA00048590"/>
    </source>
</evidence>